<sequence>MATPKKDDGYVNTTGTELEILKNIEKAFYRNNPASAKRNINASLEWFRSYVGRAYNKLGTGSMFRDRNLWTKTPVPGKMYFFEYLAKHRDKLPLWDRYPLIFPISSYVAKDGMTILVGLNLHYLSPVMRMAAFKALLKLRTEKRYRKSTRLELEWSMLKAMSESDLFKHSIHSYRMDHLKSVFVEVPPMAWELALFLPLARFQKGTNADAYKLKK</sequence>
<evidence type="ECO:0000313" key="2">
    <source>
        <dbReference type="Proteomes" id="UP000225821"/>
    </source>
</evidence>
<evidence type="ECO:0008006" key="3">
    <source>
        <dbReference type="Google" id="ProtNLM"/>
    </source>
</evidence>
<dbReference type="Proteomes" id="UP000225821">
    <property type="component" value="Segment"/>
</dbReference>
<organism evidence="1 2">
    <name type="scientific">Pseudomonas phage pf16</name>
    <dbReference type="NCBI Taxonomy" id="1815630"/>
    <lineage>
        <taxon>Viruses</taxon>
        <taxon>Duplodnaviria</taxon>
        <taxon>Heunggongvirae</taxon>
        <taxon>Uroviricota</taxon>
        <taxon>Caudoviricetes</taxon>
        <taxon>Chakrabartyvirus</taxon>
        <taxon>Chakrabartyvirus pf16</taxon>
    </lineage>
</organism>
<dbReference type="EMBL" id="KU873925">
    <property type="protein sequence ID" value="AND75077.1"/>
    <property type="molecule type" value="Genomic_DNA"/>
</dbReference>
<name>A0A1S5R3U1_9CAUD</name>
<protein>
    <recommendedName>
        <fullName evidence="3">DNA end protector protein</fullName>
    </recommendedName>
</protein>
<accession>A0A1S5R3U1</accession>
<reference evidence="1 2" key="1">
    <citation type="submission" date="2016-03" db="EMBL/GenBank/DDBJ databases">
        <title>Characterisation of pf16 and phiPMW: Two novel phages infecting Pseudomonas putida PpG1.</title>
        <authorList>
            <person name="Magill D.J."/>
            <person name="Krylov V.N."/>
            <person name="Shaburova O.V."/>
            <person name="Allen C.C.R."/>
            <person name="McGrath J.W."/>
            <person name="Quinn J.P."/>
            <person name="Kulakov L.A."/>
        </authorList>
    </citation>
    <scope>NUCLEOTIDE SEQUENCE [LARGE SCALE GENOMIC DNA]</scope>
</reference>
<proteinExistence type="predicted"/>
<evidence type="ECO:0000313" key="1">
    <source>
        <dbReference type="EMBL" id="AND75077.1"/>
    </source>
</evidence>
<keyword evidence="2" id="KW-1185">Reference proteome</keyword>
<dbReference type="OrthoDB" id="4606at10239"/>
<gene>
    <name evidence="1" type="ORF">pf16_154</name>
</gene>